<keyword evidence="1 4" id="KW-0808">Transferase</keyword>
<organism evidence="4 5">
    <name type="scientific">Permianibacter aggregans</name>
    <dbReference type="NCBI Taxonomy" id="1510150"/>
    <lineage>
        <taxon>Bacteria</taxon>
        <taxon>Pseudomonadati</taxon>
        <taxon>Pseudomonadota</taxon>
        <taxon>Gammaproteobacteria</taxon>
        <taxon>Pseudomonadales</taxon>
        <taxon>Pseudomonadaceae</taxon>
        <taxon>Permianibacter</taxon>
    </lineage>
</organism>
<feature type="domain" description="N-acetyltransferase" evidence="3">
    <location>
        <begin position="5"/>
        <end position="173"/>
    </location>
</feature>
<evidence type="ECO:0000259" key="3">
    <source>
        <dbReference type="PROSITE" id="PS51186"/>
    </source>
</evidence>
<dbReference type="InterPro" id="IPR050832">
    <property type="entry name" value="Bact_Acetyltransf"/>
</dbReference>
<dbReference type="InterPro" id="IPR016181">
    <property type="entry name" value="Acyl_CoA_acyltransferase"/>
</dbReference>
<dbReference type="PROSITE" id="PS51186">
    <property type="entry name" value="GNAT"/>
    <property type="match status" value="1"/>
</dbReference>
<dbReference type="AlphaFoldDB" id="A0A4R6UX39"/>
<protein>
    <submittedName>
        <fullName evidence="4">Acetyltransferase (GNAT) family protein</fullName>
    </submittedName>
</protein>
<evidence type="ECO:0000256" key="2">
    <source>
        <dbReference type="ARBA" id="ARBA00023315"/>
    </source>
</evidence>
<dbReference type="CDD" id="cd04301">
    <property type="entry name" value="NAT_SF"/>
    <property type="match status" value="1"/>
</dbReference>
<dbReference type="OrthoDB" id="3389160at2"/>
<keyword evidence="2" id="KW-0012">Acyltransferase</keyword>
<comment type="caution">
    <text evidence="4">The sequence shown here is derived from an EMBL/GenBank/DDBJ whole genome shotgun (WGS) entry which is preliminary data.</text>
</comment>
<dbReference type="Proteomes" id="UP000295375">
    <property type="component" value="Unassembled WGS sequence"/>
</dbReference>
<dbReference type="InterPro" id="IPR000182">
    <property type="entry name" value="GNAT_dom"/>
</dbReference>
<sequence length="180" mass="20046">MHTIDTLPGLNENDLQALTNLLQAVVNKGASIGFFSPLSNEEAIRYWRKAFQEFADGERVILVMRNDEGNIIASAQYSGAKSANGRHRAKVQKVMVHPDYQRQGLAVQLMQTLETRALAQGRELLLLDTRTGDLGELLYQRCGYTAVGSIPGYTRTPFGKPHGTTIYYKHLKPALATKNR</sequence>
<name>A0A4R6UX39_9GAMM</name>
<evidence type="ECO:0000313" key="5">
    <source>
        <dbReference type="Proteomes" id="UP000295375"/>
    </source>
</evidence>
<dbReference type="PANTHER" id="PTHR43877">
    <property type="entry name" value="AMINOALKYLPHOSPHONATE N-ACETYLTRANSFERASE-RELATED-RELATED"/>
    <property type="match status" value="1"/>
</dbReference>
<dbReference type="Pfam" id="PF00583">
    <property type="entry name" value="Acetyltransf_1"/>
    <property type="match status" value="1"/>
</dbReference>
<reference evidence="4 5" key="1">
    <citation type="submission" date="2019-03" db="EMBL/GenBank/DDBJ databases">
        <title>Genomic Encyclopedia of Type Strains, Phase IV (KMG-IV): sequencing the most valuable type-strain genomes for metagenomic binning, comparative biology and taxonomic classification.</title>
        <authorList>
            <person name="Goeker M."/>
        </authorList>
    </citation>
    <scope>NUCLEOTIDE SEQUENCE [LARGE SCALE GENOMIC DNA]</scope>
    <source>
        <strain evidence="4 5">DSM 103792</strain>
    </source>
</reference>
<dbReference type="PANTHER" id="PTHR43877:SF1">
    <property type="entry name" value="ACETYLTRANSFERASE"/>
    <property type="match status" value="1"/>
</dbReference>
<keyword evidence="5" id="KW-1185">Reference proteome</keyword>
<gene>
    <name evidence="4" type="ORF">EV696_102165</name>
</gene>
<dbReference type="GO" id="GO:0016747">
    <property type="term" value="F:acyltransferase activity, transferring groups other than amino-acyl groups"/>
    <property type="evidence" value="ECO:0007669"/>
    <property type="project" value="InterPro"/>
</dbReference>
<evidence type="ECO:0000256" key="1">
    <source>
        <dbReference type="ARBA" id="ARBA00022679"/>
    </source>
</evidence>
<accession>A0A4R6UX39</accession>
<proteinExistence type="predicted"/>
<dbReference type="Gene3D" id="3.40.630.30">
    <property type="match status" value="1"/>
</dbReference>
<evidence type="ECO:0000313" key="4">
    <source>
        <dbReference type="EMBL" id="TDQ50483.1"/>
    </source>
</evidence>
<dbReference type="EMBL" id="SNYM01000002">
    <property type="protein sequence ID" value="TDQ50483.1"/>
    <property type="molecule type" value="Genomic_DNA"/>
</dbReference>
<dbReference type="SUPFAM" id="SSF55729">
    <property type="entry name" value="Acyl-CoA N-acyltransferases (Nat)"/>
    <property type="match status" value="1"/>
</dbReference>
<dbReference type="RefSeq" id="WP_133587686.1">
    <property type="nucleotide sequence ID" value="NZ_CP037953.1"/>
</dbReference>